<accession>A0A7W9FJX2</accession>
<reference evidence="1 2" key="1">
    <citation type="submission" date="2020-08" db="EMBL/GenBank/DDBJ databases">
        <title>Genomic Encyclopedia of Type Strains, Phase IV (KMG-IV): sequencing the most valuable type-strain genomes for metagenomic binning, comparative biology and taxonomic classification.</title>
        <authorList>
            <person name="Goeker M."/>
        </authorList>
    </citation>
    <scope>NUCLEOTIDE SEQUENCE [LARGE SCALE GENOMIC DNA]</scope>
    <source>
        <strain evidence="1 2">DSM 16268</strain>
    </source>
</reference>
<dbReference type="AlphaFoldDB" id="A0A7W9FJX2"/>
<name>A0A7W9FJX2_9HYPH</name>
<dbReference type="Proteomes" id="UP000523821">
    <property type="component" value="Unassembled WGS sequence"/>
</dbReference>
<proteinExistence type="predicted"/>
<organism evidence="1 2">
    <name type="scientific">Prosthecomicrobium pneumaticum</name>
    <dbReference type="NCBI Taxonomy" id="81895"/>
    <lineage>
        <taxon>Bacteria</taxon>
        <taxon>Pseudomonadati</taxon>
        <taxon>Pseudomonadota</taxon>
        <taxon>Alphaproteobacteria</taxon>
        <taxon>Hyphomicrobiales</taxon>
        <taxon>Kaistiaceae</taxon>
        <taxon>Prosthecomicrobium</taxon>
    </lineage>
</organism>
<sequence length="354" mass="39231">MIRKWYFAVNECGARGIYDRLIRAAVRSCRANTGLQPVCLYDGGDIPLLDWLAAHGVTVIRHRVSIAEAIDRCPPMPNWDAAIARGACLRIDLPLIETEDEFVLYTDNDVLFLSDLGSTPEPEFFACAPEFAPDDWSYVNTGAMIVNVPAMRREHAAFAAFAAANLHRLHREKGPAYDQNAYNAFFAGRWSRLPLDLNWKPYWGIARPRIVHFHGPKPMHIDAILRGAHDLPPVLHELVEQDRMASAYWLGCWNAFGNVDAEIIKGFVDTVTREGGATRISGWAADQRGRPVARLRVHADGIEVGHRRIQVARDDVARAGAGTAACGFELVLEGEIDAPYVIAGTDTVLPRSTP</sequence>
<evidence type="ECO:0000313" key="2">
    <source>
        <dbReference type="Proteomes" id="UP000523821"/>
    </source>
</evidence>
<protein>
    <recommendedName>
        <fullName evidence="3">Glycosyl transferase</fullName>
    </recommendedName>
</protein>
<comment type="caution">
    <text evidence="1">The sequence shown here is derived from an EMBL/GenBank/DDBJ whole genome shotgun (WGS) entry which is preliminary data.</text>
</comment>
<dbReference type="Gene3D" id="3.90.550.10">
    <property type="entry name" value="Spore Coat Polysaccharide Biosynthesis Protein SpsA, Chain A"/>
    <property type="match status" value="1"/>
</dbReference>
<gene>
    <name evidence="1" type="ORF">GGQ63_000982</name>
</gene>
<evidence type="ECO:0008006" key="3">
    <source>
        <dbReference type="Google" id="ProtNLM"/>
    </source>
</evidence>
<dbReference type="SUPFAM" id="SSF53448">
    <property type="entry name" value="Nucleotide-diphospho-sugar transferases"/>
    <property type="match status" value="1"/>
</dbReference>
<dbReference type="EMBL" id="JACHOO010000002">
    <property type="protein sequence ID" value="MBB5751930.1"/>
    <property type="molecule type" value="Genomic_DNA"/>
</dbReference>
<keyword evidence="2" id="KW-1185">Reference proteome</keyword>
<dbReference type="RefSeq" id="WP_183853137.1">
    <property type="nucleotide sequence ID" value="NZ_JACHOO010000002.1"/>
</dbReference>
<evidence type="ECO:0000313" key="1">
    <source>
        <dbReference type="EMBL" id="MBB5751930.1"/>
    </source>
</evidence>
<dbReference type="InterPro" id="IPR029044">
    <property type="entry name" value="Nucleotide-diphossugar_trans"/>
</dbReference>